<keyword evidence="7" id="KW-1185">Reference proteome</keyword>
<feature type="region of interest" description="Disordered" evidence="4">
    <location>
        <begin position="306"/>
        <end position="358"/>
    </location>
</feature>
<evidence type="ECO:0000313" key="7">
    <source>
        <dbReference type="Proteomes" id="UP000649617"/>
    </source>
</evidence>
<reference evidence="6" key="1">
    <citation type="submission" date="2021-02" db="EMBL/GenBank/DDBJ databases">
        <authorList>
            <person name="Dougan E. K."/>
            <person name="Rhodes N."/>
            <person name="Thang M."/>
            <person name="Chan C."/>
        </authorList>
    </citation>
    <scope>NUCLEOTIDE SEQUENCE</scope>
</reference>
<evidence type="ECO:0000259" key="5">
    <source>
        <dbReference type="Pfam" id="PF17123"/>
    </source>
</evidence>
<dbReference type="Pfam" id="PF17123">
    <property type="entry name" value="zf-RING_11"/>
    <property type="match status" value="1"/>
</dbReference>
<dbReference type="GO" id="GO:0016567">
    <property type="term" value="P:protein ubiquitination"/>
    <property type="evidence" value="ECO:0007669"/>
    <property type="project" value="TreeGrafter"/>
</dbReference>
<dbReference type="OrthoDB" id="441559at2759"/>
<evidence type="ECO:0000256" key="4">
    <source>
        <dbReference type="SAM" id="MobiDB-lite"/>
    </source>
</evidence>
<organism evidence="6 7">
    <name type="scientific">Symbiodinium pilosum</name>
    <name type="common">Dinoflagellate</name>
    <dbReference type="NCBI Taxonomy" id="2952"/>
    <lineage>
        <taxon>Eukaryota</taxon>
        <taxon>Sar</taxon>
        <taxon>Alveolata</taxon>
        <taxon>Dinophyceae</taxon>
        <taxon>Suessiales</taxon>
        <taxon>Symbiodiniaceae</taxon>
        <taxon>Symbiodinium</taxon>
    </lineage>
</organism>
<feature type="compositionally biased region" description="Basic and acidic residues" evidence="4">
    <location>
        <begin position="23"/>
        <end position="46"/>
    </location>
</feature>
<feature type="domain" description="RING-type" evidence="5">
    <location>
        <begin position="242"/>
        <end position="266"/>
    </location>
</feature>
<protein>
    <submittedName>
        <fullName evidence="6">Rnf111-b protein</fullName>
    </submittedName>
</protein>
<proteinExistence type="predicted"/>
<dbReference type="AlphaFoldDB" id="A0A812JI66"/>
<dbReference type="EMBL" id="CAJNIZ010001947">
    <property type="protein sequence ID" value="CAE7203616.1"/>
    <property type="molecule type" value="Genomic_DNA"/>
</dbReference>
<name>A0A812JI66_SYMPI</name>
<comment type="caution">
    <text evidence="6">The sequence shown here is derived from an EMBL/GenBank/DDBJ whole genome shotgun (WGS) entry which is preliminary data.</text>
</comment>
<dbReference type="GO" id="GO:0008270">
    <property type="term" value="F:zinc ion binding"/>
    <property type="evidence" value="ECO:0007669"/>
    <property type="project" value="UniProtKB-KW"/>
</dbReference>
<dbReference type="PANTHER" id="PTHR45969:SF69">
    <property type="entry name" value="FINGER DOMAIN PROTEIN, PUTATIVE (AFU_ORTHOLOGUE AFUA_3G12190)-RELATED"/>
    <property type="match status" value="1"/>
</dbReference>
<feature type="non-terminal residue" evidence="6">
    <location>
        <position position="586"/>
    </location>
</feature>
<keyword evidence="3" id="KW-0862">Zinc</keyword>
<dbReference type="PANTHER" id="PTHR45969">
    <property type="entry name" value="RING ZINC FINGER PROTEIN-RELATED"/>
    <property type="match status" value="1"/>
</dbReference>
<evidence type="ECO:0000256" key="2">
    <source>
        <dbReference type="ARBA" id="ARBA00022771"/>
    </source>
</evidence>
<sequence>VPRCAEVPTAAAEEPGESPQSDEESHVECAPDRDEAAAEDHSKEELPQQEEPAEPVERTFGLRTLLEALQASERVNTQSIEGPFQLNQSEEVPLVCFQFKMSHFVCKAFLAAGSDEGTRHLKLQTIFEDNRHGLIEEHRYFMANEWNTSKPYTRLKCGSSDRGRTNVFTLEYDLLCPVALKHSAGVLLLNLILRMWYTSMVACVMHIVAPRDLPFATHSMIVENTLTVAVREEDVGMQKEACPICLECFQVGDKVRRLPCMHLFHVVGGESSSSQGRHCNIDRHLVLDKQCPVCKTPIDIMEKMEREQGQAAAPATAPATVNDESQDAGGGPASPVEEPQTQAPEAPQPTAGQESTDEATIARPLEPALSPERLPEQAAELERVVRSLQSRWLQIQDVVAGVQQMLHYIEDSQTALTAARTGANNTGQDTTQTAAQEAAPTVESEAATVDAPARPVAVATAIPEGPALAPSASPPEEVQVELQFEVQVEVGQAEPANEATRETEPVETGAPLAPTASAAHSGQVTAAPTAPTPGPTPEQEPCPTQEGAPAPWQPFTYTEKVCSAYAWRRRRLSILQAASSGSPSNV</sequence>
<dbReference type="Gene3D" id="3.30.40.10">
    <property type="entry name" value="Zinc/RING finger domain, C3HC4 (zinc finger)"/>
    <property type="match status" value="1"/>
</dbReference>
<keyword evidence="2" id="KW-0863">Zinc-finger</keyword>
<evidence type="ECO:0000256" key="3">
    <source>
        <dbReference type="ARBA" id="ARBA00022833"/>
    </source>
</evidence>
<keyword evidence="1" id="KW-0479">Metal-binding</keyword>
<gene>
    <name evidence="6" type="primary">rnf111-b</name>
    <name evidence="6" type="ORF">SPIL2461_LOCUS1904</name>
</gene>
<feature type="compositionally biased region" description="Low complexity" evidence="4">
    <location>
        <begin position="337"/>
        <end position="354"/>
    </location>
</feature>
<feature type="compositionally biased region" description="Pro residues" evidence="4">
    <location>
        <begin position="530"/>
        <end position="540"/>
    </location>
</feature>
<dbReference type="InterPro" id="IPR001841">
    <property type="entry name" value="Znf_RING"/>
</dbReference>
<feature type="region of interest" description="Disordered" evidence="4">
    <location>
        <begin position="493"/>
        <end position="553"/>
    </location>
</feature>
<dbReference type="GO" id="GO:0061630">
    <property type="term" value="F:ubiquitin protein ligase activity"/>
    <property type="evidence" value="ECO:0007669"/>
    <property type="project" value="TreeGrafter"/>
</dbReference>
<dbReference type="Proteomes" id="UP000649617">
    <property type="component" value="Unassembled WGS sequence"/>
</dbReference>
<evidence type="ECO:0000256" key="1">
    <source>
        <dbReference type="ARBA" id="ARBA00022723"/>
    </source>
</evidence>
<feature type="region of interest" description="Disordered" evidence="4">
    <location>
        <begin position="1"/>
        <end position="56"/>
    </location>
</feature>
<feature type="compositionally biased region" description="Low complexity" evidence="4">
    <location>
        <begin position="311"/>
        <end position="320"/>
    </location>
</feature>
<accession>A0A812JI66</accession>
<dbReference type="SUPFAM" id="SSF57850">
    <property type="entry name" value="RING/U-box"/>
    <property type="match status" value="1"/>
</dbReference>
<evidence type="ECO:0000313" key="6">
    <source>
        <dbReference type="EMBL" id="CAE7203616.1"/>
    </source>
</evidence>
<dbReference type="InterPro" id="IPR013083">
    <property type="entry name" value="Znf_RING/FYVE/PHD"/>
</dbReference>